<comment type="function">
    <text evidence="2 19">Cell wall formation.</text>
</comment>
<evidence type="ECO:0000256" key="13">
    <source>
        <dbReference type="ARBA" id="ARBA00022984"/>
    </source>
</evidence>
<dbReference type="HAMAP" id="MF_00037">
    <property type="entry name" value="MurB"/>
    <property type="match status" value="1"/>
</dbReference>
<dbReference type="PROSITE" id="PS51387">
    <property type="entry name" value="FAD_PCMH"/>
    <property type="match status" value="1"/>
</dbReference>
<protein>
    <recommendedName>
        <fullName evidence="6 19">UDP-N-acetylenolpyruvoylglucosamine reductase</fullName>
        <ecNumber evidence="5 19">1.3.1.98</ecNumber>
    </recommendedName>
    <alternativeName>
        <fullName evidence="17 19">UDP-N-acetylmuramate dehydrogenase</fullName>
    </alternativeName>
</protein>
<keyword evidence="12 19" id="KW-0133">Cell shape</keyword>
<feature type="active site" evidence="19">
    <location>
        <position position="327"/>
    </location>
</feature>
<feature type="active site" evidence="19">
    <location>
        <position position="158"/>
    </location>
</feature>
<dbReference type="InterPro" id="IPR016167">
    <property type="entry name" value="FAD-bd_PCMH_sub1"/>
</dbReference>
<evidence type="ECO:0000256" key="4">
    <source>
        <dbReference type="ARBA" id="ARBA00004752"/>
    </source>
</evidence>
<keyword evidence="8 19" id="KW-0132">Cell division</keyword>
<dbReference type="Gene3D" id="3.90.78.10">
    <property type="entry name" value="UDP-N-acetylenolpyruvoylglucosamine reductase, C-terminal domain"/>
    <property type="match status" value="1"/>
</dbReference>
<keyword evidence="15 19" id="KW-0131">Cell cycle</keyword>
<proteinExistence type="inferred from homology"/>
<keyword evidence="13 19" id="KW-0573">Peptidoglycan synthesis</keyword>
<keyword evidence="7 19" id="KW-0963">Cytoplasm</keyword>
<evidence type="ECO:0000256" key="5">
    <source>
        <dbReference type="ARBA" id="ARBA00012518"/>
    </source>
</evidence>
<evidence type="ECO:0000256" key="8">
    <source>
        <dbReference type="ARBA" id="ARBA00022618"/>
    </source>
</evidence>
<evidence type="ECO:0000256" key="11">
    <source>
        <dbReference type="ARBA" id="ARBA00022857"/>
    </source>
</evidence>
<evidence type="ECO:0000256" key="17">
    <source>
        <dbReference type="ARBA" id="ARBA00031026"/>
    </source>
</evidence>
<evidence type="ECO:0000256" key="10">
    <source>
        <dbReference type="ARBA" id="ARBA00022827"/>
    </source>
</evidence>
<dbReference type="Gene3D" id="3.30.465.10">
    <property type="match status" value="1"/>
</dbReference>
<name>A0A6S6TVN5_9BACT</name>
<comment type="cofactor">
    <cofactor evidence="1 19">
        <name>FAD</name>
        <dbReference type="ChEBI" id="CHEBI:57692"/>
    </cofactor>
</comment>
<dbReference type="EC" id="1.3.1.98" evidence="5 19"/>
<dbReference type="InterPro" id="IPR006094">
    <property type="entry name" value="Oxid_FAD_bind_N"/>
</dbReference>
<dbReference type="InterPro" id="IPR003170">
    <property type="entry name" value="MurB"/>
</dbReference>
<comment type="subcellular location">
    <subcellularLocation>
        <location evidence="3 19">Cytoplasm</location>
    </subcellularLocation>
</comment>
<dbReference type="GO" id="GO:0009252">
    <property type="term" value="P:peptidoglycan biosynthetic process"/>
    <property type="evidence" value="ECO:0007669"/>
    <property type="project" value="UniProtKB-UniRule"/>
</dbReference>
<evidence type="ECO:0000256" key="7">
    <source>
        <dbReference type="ARBA" id="ARBA00022490"/>
    </source>
</evidence>
<evidence type="ECO:0000256" key="3">
    <source>
        <dbReference type="ARBA" id="ARBA00004496"/>
    </source>
</evidence>
<evidence type="ECO:0000256" key="2">
    <source>
        <dbReference type="ARBA" id="ARBA00003921"/>
    </source>
</evidence>
<dbReference type="NCBIfam" id="TIGR00179">
    <property type="entry name" value="murB"/>
    <property type="match status" value="1"/>
</dbReference>
<dbReference type="Pfam" id="PF02873">
    <property type="entry name" value="MurB_C"/>
    <property type="match status" value="1"/>
</dbReference>
<evidence type="ECO:0000259" key="20">
    <source>
        <dbReference type="PROSITE" id="PS51387"/>
    </source>
</evidence>
<evidence type="ECO:0000256" key="6">
    <source>
        <dbReference type="ARBA" id="ARBA00015188"/>
    </source>
</evidence>
<dbReference type="SUPFAM" id="SSF56176">
    <property type="entry name" value="FAD-binding/transporter-associated domain-like"/>
    <property type="match status" value="1"/>
</dbReference>
<dbReference type="GO" id="GO:0008762">
    <property type="term" value="F:UDP-N-acetylmuramate dehydrogenase activity"/>
    <property type="evidence" value="ECO:0007669"/>
    <property type="project" value="UniProtKB-UniRule"/>
</dbReference>
<dbReference type="EMBL" id="CACVAQ010000351">
    <property type="protein sequence ID" value="CAA6824772.1"/>
    <property type="molecule type" value="Genomic_DNA"/>
</dbReference>
<accession>A0A6S6TVN5</accession>
<keyword evidence="16 19" id="KW-0961">Cell wall biogenesis/degradation</keyword>
<evidence type="ECO:0000256" key="1">
    <source>
        <dbReference type="ARBA" id="ARBA00001974"/>
    </source>
</evidence>
<evidence type="ECO:0000256" key="15">
    <source>
        <dbReference type="ARBA" id="ARBA00023306"/>
    </source>
</evidence>
<evidence type="ECO:0000256" key="19">
    <source>
        <dbReference type="HAMAP-Rule" id="MF_00037"/>
    </source>
</evidence>
<feature type="active site" description="Proton donor" evidence="19">
    <location>
        <position position="231"/>
    </location>
</feature>
<evidence type="ECO:0000256" key="14">
    <source>
        <dbReference type="ARBA" id="ARBA00023002"/>
    </source>
</evidence>
<dbReference type="InterPro" id="IPR011601">
    <property type="entry name" value="MurB_C"/>
</dbReference>
<dbReference type="Gene3D" id="3.30.43.10">
    <property type="entry name" value="Uridine Diphospho-n-acetylenolpyruvylglucosamine Reductase, domain 2"/>
    <property type="match status" value="1"/>
</dbReference>
<dbReference type="UniPathway" id="UPA00219"/>
<dbReference type="SUPFAM" id="SSF56194">
    <property type="entry name" value="Uridine diphospho-N-Acetylenolpyruvylglucosamine reductase, MurB, C-terminal domain"/>
    <property type="match status" value="1"/>
</dbReference>
<dbReference type="PANTHER" id="PTHR21071:SF4">
    <property type="entry name" value="UDP-N-ACETYLENOLPYRUVOYLGLUCOSAMINE REDUCTASE"/>
    <property type="match status" value="1"/>
</dbReference>
<evidence type="ECO:0000313" key="21">
    <source>
        <dbReference type="EMBL" id="CAA6824772.1"/>
    </source>
</evidence>
<dbReference type="PANTHER" id="PTHR21071">
    <property type="entry name" value="UDP-N-ACETYLENOLPYRUVOYLGLUCOSAMINE REDUCTASE"/>
    <property type="match status" value="1"/>
</dbReference>
<dbReference type="GO" id="GO:0005829">
    <property type="term" value="C:cytosol"/>
    <property type="evidence" value="ECO:0007669"/>
    <property type="project" value="TreeGrafter"/>
</dbReference>
<comment type="similarity">
    <text evidence="19">Belongs to the MurB family.</text>
</comment>
<sequence>MEEHISLQELHTFGLAVKATRYTLVETEAQLQELLPLPAAHLILGGGSNLLFTKDFEGLVVHNKIKGIELVEEDDKTALIRVGGGEVWHLLVCWCIEQGYAGLENLSLIPGSVGAAPIQNIGAYGVELKDVFDRLEAVNLSTGKVETLAFEDCAFGYRDSIFKRKAKGTYFITRVFLRLSKEAVFNTSYGAIQQVLEASQTPLSIRSISNAVIQIRTEKLPDPKKIGNSGSFFKNPIVENHLVTLLQEKYPSIPVYRVDDKHRKLAAGWLIDQLGWKGYRKGDAGVHKQQALVLVNYGNAKGSEIWELAQEIQASVQEKFGILLEPEVNVFL</sequence>
<evidence type="ECO:0000256" key="16">
    <source>
        <dbReference type="ARBA" id="ARBA00023316"/>
    </source>
</evidence>
<comment type="catalytic activity">
    <reaction evidence="18 19">
        <text>UDP-N-acetyl-alpha-D-muramate + NADP(+) = UDP-N-acetyl-3-O-(1-carboxyvinyl)-alpha-D-glucosamine + NADPH + H(+)</text>
        <dbReference type="Rhea" id="RHEA:12248"/>
        <dbReference type="ChEBI" id="CHEBI:15378"/>
        <dbReference type="ChEBI" id="CHEBI:57783"/>
        <dbReference type="ChEBI" id="CHEBI:58349"/>
        <dbReference type="ChEBI" id="CHEBI:68483"/>
        <dbReference type="ChEBI" id="CHEBI:70757"/>
        <dbReference type="EC" id="1.3.1.98"/>
    </reaction>
</comment>
<keyword evidence="10 19" id="KW-0274">FAD</keyword>
<dbReference type="NCBIfam" id="NF000755">
    <property type="entry name" value="PRK00046.1"/>
    <property type="match status" value="1"/>
</dbReference>
<comment type="pathway">
    <text evidence="4 19">Cell wall biogenesis; peptidoglycan biosynthesis.</text>
</comment>
<dbReference type="AlphaFoldDB" id="A0A6S6TVN5"/>
<dbReference type="InterPro" id="IPR016169">
    <property type="entry name" value="FAD-bd_PCMH_sub2"/>
</dbReference>
<feature type="domain" description="FAD-binding PCMH-type" evidence="20">
    <location>
        <begin position="15"/>
        <end position="182"/>
    </location>
</feature>
<reference evidence="21" key="1">
    <citation type="submission" date="2020-01" db="EMBL/GenBank/DDBJ databases">
        <authorList>
            <person name="Meier V. D."/>
            <person name="Meier V D."/>
        </authorList>
    </citation>
    <scope>NUCLEOTIDE SEQUENCE</scope>
    <source>
        <strain evidence="21">HLG_WM_MAG_10</strain>
    </source>
</reference>
<dbReference type="InterPro" id="IPR016166">
    <property type="entry name" value="FAD-bd_PCMH"/>
</dbReference>
<dbReference type="InterPro" id="IPR036635">
    <property type="entry name" value="MurB_C_sf"/>
</dbReference>
<keyword evidence="9 19" id="KW-0285">Flavoprotein</keyword>
<dbReference type="GO" id="GO:0008360">
    <property type="term" value="P:regulation of cell shape"/>
    <property type="evidence" value="ECO:0007669"/>
    <property type="project" value="UniProtKB-KW"/>
</dbReference>
<dbReference type="GO" id="GO:0051301">
    <property type="term" value="P:cell division"/>
    <property type="evidence" value="ECO:0007669"/>
    <property type="project" value="UniProtKB-KW"/>
</dbReference>
<evidence type="ECO:0000256" key="18">
    <source>
        <dbReference type="ARBA" id="ARBA00048914"/>
    </source>
</evidence>
<dbReference type="GO" id="GO:0071555">
    <property type="term" value="P:cell wall organization"/>
    <property type="evidence" value="ECO:0007669"/>
    <property type="project" value="UniProtKB-KW"/>
</dbReference>
<evidence type="ECO:0000256" key="12">
    <source>
        <dbReference type="ARBA" id="ARBA00022960"/>
    </source>
</evidence>
<dbReference type="GO" id="GO:0071949">
    <property type="term" value="F:FAD binding"/>
    <property type="evidence" value="ECO:0007669"/>
    <property type="project" value="InterPro"/>
</dbReference>
<evidence type="ECO:0000256" key="9">
    <source>
        <dbReference type="ARBA" id="ARBA00022630"/>
    </source>
</evidence>
<dbReference type="InterPro" id="IPR036318">
    <property type="entry name" value="FAD-bd_PCMH-like_sf"/>
</dbReference>
<keyword evidence="14 19" id="KW-0560">Oxidoreductase</keyword>
<dbReference type="Pfam" id="PF01565">
    <property type="entry name" value="FAD_binding_4"/>
    <property type="match status" value="1"/>
</dbReference>
<gene>
    <name evidence="19" type="primary">murB</name>
    <name evidence="21" type="ORF">HELGO_WM19873</name>
</gene>
<keyword evidence="11 19" id="KW-0521">NADP</keyword>
<organism evidence="21">
    <name type="scientific">uncultured Aureispira sp</name>
    <dbReference type="NCBI Taxonomy" id="1331704"/>
    <lineage>
        <taxon>Bacteria</taxon>
        <taxon>Pseudomonadati</taxon>
        <taxon>Bacteroidota</taxon>
        <taxon>Saprospiria</taxon>
        <taxon>Saprospirales</taxon>
        <taxon>Saprospiraceae</taxon>
        <taxon>Aureispira</taxon>
        <taxon>environmental samples</taxon>
    </lineage>
</organism>